<proteinExistence type="predicted"/>
<evidence type="ECO:0000313" key="3">
    <source>
        <dbReference type="Proteomes" id="UP000447434"/>
    </source>
</evidence>
<keyword evidence="1" id="KW-1133">Transmembrane helix</keyword>
<dbReference type="Proteomes" id="UP000447434">
    <property type="component" value="Chromosome 5"/>
</dbReference>
<name>A0A6A4QKC1_LUPAL</name>
<feature type="transmembrane region" description="Helical" evidence="1">
    <location>
        <begin position="20"/>
        <end position="45"/>
    </location>
</feature>
<keyword evidence="1" id="KW-0812">Transmembrane</keyword>
<evidence type="ECO:0000256" key="1">
    <source>
        <dbReference type="SAM" id="Phobius"/>
    </source>
</evidence>
<keyword evidence="3" id="KW-1185">Reference proteome</keyword>
<evidence type="ECO:0000313" key="2">
    <source>
        <dbReference type="EMBL" id="KAE9614153.1"/>
    </source>
</evidence>
<organism evidence="2 3">
    <name type="scientific">Lupinus albus</name>
    <name type="common">White lupine</name>
    <name type="synonym">Lupinus termis</name>
    <dbReference type="NCBI Taxonomy" id="3870"/>
    <lineage>
        <taxon>Eukaryota</taxon>
        <taxon>Viridiplantae</taxon>
        <taxon>Streptophyta</taxon>
        <taxon>Embryophyta</taxon>
        <taxon>Tracheophyta</taxon>
        <taxon>Spermatophyta</taxon>
        <taxon>Magnoliopsida</taxon>
        <taxon>eudicotyledons</taxon>
        <taxon>Gunneridae</taxon>
        <taxon>Pentapetalae</taxon>
        <taxon>rosids</taxon>
        <taxon>fabids</taxon>
        <taxon>Fabales</taxon>
        <taxon>Fabaceae</taxon>
        <taxon>Papilionoideae</taxon>
        <taxon>50 kb inversion clade</taxon>
        <taxon>genistoids sensu lato</taxon>
        <taxon>core genistoids</taxon>
        <taxon>Genisteae</taxon>
        <taxon>Lupinus</taxon>
    </lineage>
</organism>
<dbReference type="AlphaFoldDB" id="A0A6A4QKC1"/>
<protein>
    <submittedName>
        <fullName evidence="2">Uncharacterized protein</fullName>
    </submittedName>
</protein>
<reference evidence="3" key="1">
    <citation type="journal article" date="2020" name="Nat. Commun.">
        <title>Genome sequence of the cluster root forming white lupin.</title>
        <authorList>
            <person name="Hufnagel B."/>
            <person name="Marques A."/>
            <person name="Soriano A."/>
            <person name="Marques L."/>
            <person name="Divol F."/>
            <person name="Doumas P."/>
            <person name="Sallet E."/>
            <person name="Mancinotti D."/>
            <person name="Carrere S."/>
            <person name="Marande W."/>
            <person name="Arribat S."/>
            <person name="Keller J."/>
            <person name="Huneau C."/>
            <person name="Blein T."/>
            <person name="Aime D."/>
            <person name="Laguerre M."/>
            <person name="Taylor J."/>
            <person name="Schubert V."/>
            <person name="Nelson M."/>
            <person name="Geu-Flores F."/>
            <person name="Crespi M."/>
            <person name="Gallardo-Guerrero K."/>
            <person name="Delaux P.-M."/>
            <person name="Salse J."/>
            <person name="Berges H."/>
            <person name="Guyot R."/>
            <person name="Gouzy J."/>
            <person name="Peret B."/>
        </authorList>
    </citation>
    <scope>NUCLEOTIDE SEQUENCE [LARGE SCALE GENOMIC DNA]</scope>
    <source>
        <strain evidence="3">cv. Amiga</strain>
    </source>
</reference>
<comment type="caution">
    <text evidence="2">The sequence shown here is derived from an EMBL/GenBank/DDBJ whole genome shotgun (WGS) entry which is preliminary data.</text>
</comment>
<keyword evidence="1" id="KW-0472">Membrane</keyword>
<dbReference type="EMBL" id="WOCE01000005">
    <property type="protein sequence ID" value="KAE9614153.1"/>
    <property type="molecule type" value="Genomic_DNA"/>
</dbReference>
<accession>A0A6A4QKC1</accession>
<gene>
    <name evidence="2" type="ORF">Lalb_Chr05g0224951</name>
</gene>
<sequence>MSYTKVSLYCPHFNYFSLFSILRVLVFALFCPFSCAGVPTLNIVWEKIRPLTFFMNYALQLI</sequence>